<sequence>MLVDALDTETMSFTTCARTGNNLLLRRNMFLLPVYFLFALDFPPIFCNPNDDGGAGEKFKIDTAILHKMHDNESLLAPTPGMANDLARKVSRTTRDRFASSEEFFNPEKRGAGAQLMEAEGVMAMLGVTLKDAVYRRRWQDLVMLGHDAVMEAFANTTDPSFYIKDLEGRMHTVDGEQAWRKVRLFVKSWSGIGDYYRFVEMIDAIPDGAFFADVETAKEYFHNGLTTTTEPSKLVLPSTRRLIMPYR</sequence>
<protein>
    <submittedName>
        <fullName evidence="1">Uncharacterized protein</fullName>
    </submittedName>
</protein>
<dbReference type="EMBL" id="HBUF01061754">
    <property type="protein sequence ID" value="CAG6626101.1"/>
    <property type="molecule type" value="Transcribed_RNA"/>
</dbReference>
<dbReference type="EMBL" id="HBUF01061756">
    <property type="protein sequence ID" value="CAG6626105.1"/>
    <property type="molecule type" value="Transcribed_RNA"/>
</dbReference>
<dbReference type="AlphaFoldDB" id="A0A8D8Q6I5"/>
<accession>A0A8D8Q6I5</accession>
<evidence type="ECO:0000313" key="1">
    <source>
        <dbReference type="EMBL" id="CAG6626101.1"/>
    </source>
</evidence>
<reference evidence="1" key="1">
    <citation type="submission" date="2021-05" db="EMBL/GenBank/DDBJ databases">
        <authorList>
            <person name="Alioto T."/>
            <person name="Alioto T."/>
            <person name="Gomez Garrido J."/>
        </authorList>
    </citation>
    <scope>NUCLEOTIDE SEQUENCE</scope>
</reference>
<proteinExistence type="predicted"/>
<dbReference type="EMBL" id="HBUF01061755">
    <property type="protein sequence ID" value="CAG6626103.1"/>
    <property type="molecule type" value="Transcribed_RNA"/>
</dbReference>
<name>A0A8D8Q6I5_9HEMI</name>
<organism evidence="1">
    <name type="scientific">Cacopsylla melanoneura</name>
    <dbReference type="NCBI Taxonomy" id="428564"/>
    <lineage>
        <taxon>Eukaryota</taxon>
        <taxon>Metazoa</taxon>
        <taxon>Ecdysozoa</taxon>
        <taxon>Arthropoda</taxon>
        <taxon>Hexapoda</taxon>
        <taxon>Insecta</taxon>
        <taxon>Pterygota</taxon>
        <taxon>Neoptera</taxon>
        <taxon>Paraneoptera</taxon>
        <taxon>Hemiptera</taxon>
        <taxon>Sternorrhyncha</taxon>
        <taxon>Psylloidea</taxon>
        <taxon>Psyllidae</taxon>
        <taxon>Psyllinae</taxon>
        <taxon>Cacopsylla</taxon>
    </lineage>
</organism>